<feature type="region of interest" description="Disordered" evidence="1">
    <location>
        <begin position="1"/>
        <end position="38"/>
    </location>
</feature>
<gene>
    <name evidence="2" type="ORF">O181_047870</name>
</gene>
<keyword evidence="3" id="KW-1185">Reference proteome</keyword>
<comment type="caution">
    <text evidence="2">The sequence shown here is derived from an EMBL/GenBank/DDBJ whole genome shotgun (WGS) entry which is preliminary data.</text>
</comment>
<feature type="compositionally biased region" description="Polar residues" evidence="1">
    <location>
        <begin position="1"/>
        <end position="11"/>
    </location>
</feature>
<dbReference type="Proteomes" id="UP000765509">
    <property type="component" value="Unassembled WGS sequence"/>
</dbReference>
<name>A0A9Q3DQZ3_9BASI</name>
<sequence length="275" mass="31140">MVHTRNASKYSVQLDRSGKGRGKTRARPGRPLSRKTHLEDTRVTPIPQDLYQQPFTLTLSLDVLKVIFLRAEPLVSGSQGDISALVQKLVQRSQGRGVGNLSKSLPGCHKLLLTHQELSGSVEDHRAPRRMESLFLKRQGQKDIELVEEAKSFIHRLKEGTGDDPRFGERRTSSFNKLQTFSRTVQRQAQNTSEATERYQEQSIKGQLAQTLPKRVHDSQIGTFSHGQSVKYGQIPHGAHSQETGKDEKDLFMQIIVEVRYIQSIMDVKINTFDK</sequence>
<protein>
    <submittedName>
        <fullName evidence="2">Uncharacterized protein</fullName>
    </submittedName>
</protein>
<feature type="region of interest" description="Disordered" evidence="1">
    <location>
        <begin position="227"/>
        <end position="246"/>
    </location>
</feature>
<proteinExistence type="predicted"/>
<reference evidence="2" key="1">
    <citation type="submission" date="2021-03" db="EMBL/GenBank/DDBJ databases">
        <title>Draft genome sequence of rust myrtle Austropuccinia psidii MF-1, a brazilian biotype.</title>
        <authorList>
            <person name="Quecine M.C."/>
            <person name="Pachon D.M.R."/>
            <person name="Bonatelli M.L."/>
            <person name="Correr F.H."/>
            <person name="Franceschini L.M."/>
            <person name="Leite T.F."/>
            <person name="Margarido G.R.A."/>
            <person name="Almeida C.A."/>
            <person name="Ferrarezi J.A."/>
            <person name="Labate C.A."/>
        </authorList>
    </citation>
    <scope>NUCLEOTIDE SEQUENCE</scope>
    <source>
        <strain evidence="2">MF-1</strain>
    </source>
</reference>
<evidence type="ECO:0000313" key="2">
    <source>
        <dbReference type="EMBL" id="MBW0508155.1"/>
    </source>
</evidence>
<accession>A0A9Q3DQZ3</accession>
<dbReference type="EMBL" id="AVOT02020160">
    <property type="protein sequence ID" value="MBW0508155.1"/>
    <property type="molecule type" value="Genomic_DNA"/>
</dbReference>
<evidence type="ECO:0000313" key="3">
    <source>
        <dbReference type="Proteomes" id="UP000765509"/>
    </source>
</evidence>
<dbReference type="AlphaFoldDB" id="A0A9Q3DQZ3"/>
<organism evidence="2 3">
    <name type="scientific">Austropuccinia psidii MF-1</name>
    <dbReference type="NCBI Taxonomy" id="1389203"/>
    <lineage>
        <taxon>Eukaryota</taxon>
        <taxon>Fungi</taxon>
        <taxon>Dikarya</taxon>
        <taxon>Basidiomycota</taxon>
        <taxon>Pucciniomycotina</taxon>
        <taxon>Pucciniomycetes</taxon>
        <taxon>Pucciniales</taxon>
        <taxon>Sphaerophragmiaceae</taxon>
        <taxon>Austropuccinia</taxon>
    </lineage>
</organism>
<feature type="compositionally biased region" description="Basic residues" evidence="1">
    <location>
        <begin position="19"/>
        <end position="35"/>
    </location>
</feature>
<evidence type="ECO:0000256" key="1">
    <source>
        <dbReference type="SAM" id="MobiDB-lite"/>
    </source>
</evidence>